<protein>
    <submittedName>
        <fullName evidence="6">NTE family protein</fullName>
    </submittedName>
</protein>
<accession>A0A1M6A664</accession>
<dbReference type="Pfam" id="PF01734">
    <property type="entry name" value="Patatin"/>
    <property type="match status" value="1"/>
</dbReference>
<gene>
    <name evidence="6" type="ORF">SAMN05444417_0252</name>
</gene>
<dbReference type="PROSITE" id="PS51635">
    <property type="entry name" value="PNPLA"/>
    <property type="match status" value="1"/>
</dbReference>
<dbReference type="InterPro" id="IPR016035">
    <property type="entry name" value="Acyl_Trfase/lysoPLipase"/>
</dbReference>
<feature type="domain" description="PNPLA" evidence="5">
    <location>
        <begin position="9"/>
        <end position="216"/>
    </location>
</feature>
<dbReference type="SUPFAM" id="SSF52151">
    <property type="entry name" value="FabD/lysophospholipase-like"/>
    <property type="match status" value="1"/>
</dbReference>
<keyword evidence="2 4" id="KW-0442">Lipid degradation</keyword>
<feature type="short sequence motif" description="DGA/G" evidence="4">
    <location>
        <begin position="203"/>
        <end position="205"/>
    </location>
</feature>
<dbReference type="EMBL" id="FQYO01000001">
    <property type="protein sequence ID" value="SHI31936.1"/>
    <property type="molecule type" value="Genomic_DNA"/>
</dbReference>
<sequence>MANPVRLTLALQGGGAHGAFTWGVLDRLLQEDGIEIAAVSGTSAGALNAVALKAGMVAGGAEGARAALAHLWGRVGAVEDHWASDWLAALAPSVPMIAEATQYSPAWLGLDALSRMSSPYVFGEMMKNPLARILSDLDFDAMDHASAPAVFLGATNVRSGKSRVFSGDEITMQAVMASACLPTLFRAVEIEDPATGEVEAYWDGGYTGNPPLHPLYAPDLPDDLVVVQINPIRRDELPRDSQQIANRINEISFNSALLRDLRAIAFVQRLIESGAVARGAMKHVRVHVIANDVLMNELNVATKTIPNPVLLARLKAAGEEAAGGFLAAHRGDLGHRGTCDLRAMFG</sequence>
<feature type="short sequence motif" description="GXSXG" evidence="4">
    <location>
        <begin position="41"/>
        <end position="45"/>
    </location>
</feature>
<dbReference type="InterPro" id="IPR002641">
    <property type="entry name" value="PNPLA_dom"/>
</dbReference>
<dbReference type="RefSeq" id="WP_244526243.1">
    <property type="nucleotide sequence ID" value="NZ_FQYO01000001.1"/>
</dbReference>
<feature type="active site" description="Proton acceptor" evidence="4">
    <location>
        <position position="203"/>
    </location>
</feature>
<reference evidence="6 7" key="1">
    <citation type="submission" date="2016-11" db="EMBL/GenBank/DDBJ databases">
        <authorList>
            <person name="Jaros S."/>
            <person name="Januszkiewicz K."/>
            <person name="Wedrychowicz H."/>
        </authorList>
    </citation>
    <scope>NUCLEOTIDE SEQUENCE [LARGE SCALE GENOMIC DNA]</scope>
    <source>
        <strain evidence="6 7">DSM 100565</strain>
    </source>
</reference>
<keyword evidence="3 4" id="KW-0443">Lipid metabolism</keyword>
<name>A0A1M6A664_9RHOB</name>
<dbReference type="GO" id="GO:0016042">
    <property type="term" value="P:lipid catabolic process"/>
    <property type="evidence" value="ECO:0007669"/>
    <property type="project" value="UniProtKB-UniRule"/>
</dbReference>
<dbReference type="Gene3D" id="3.40.1090.10">
    <property type="entry name" value="Cytosolic phospholipase A2 catalytic domain"/>
    <property type="match status" value="2"/>
</dbReference>
<dbReference type="Proteomes" id="UP000184292">
    <property type="component" value="Unassembled WGS sequence"/>
</dbReference>
<evidence type="ECO:0000313" key="6">
    <source>
        <dbReference type="EMBL" id="SHI31936.1"/>
    </source>
</evidence>
<evidence type="ECO:0000256" key="2">
    <source>
        <dbReference type="ARBA" id="ARBA00022963"/>
    </source>
</evidence>
<feature type="active site" description="Nucleophile" evidence="4">
    <location>
        <position position="43"/>
    </location>
</feature>
<dbReference type="PANTHER" id="PTHR14226:SF78">
    <property type="entry name" value="SLR0060 PROTEIN"/>
    <property type="match status" value="1"/>
</dbReference>
<keyword evidence="1 4" id="KW-0378">Hydrolase</keyword>
<dbReference type="InterPro" id="IPR050301">
    <property type="entry name" value="NTE"/>
</dbReference>
<dbReference type="STRING" id="1447782.SAMN05444417_0252"/>
<proteinExistence type="predicted"/>
<dbReference type="GO" id="GO:0016787">
    <property type="term" value="F:hydrolase activity"/>
    <property type="evidence" value="ECO:0007669"/>
    <property type="project" value="UniProtKB-UniRule"/>
</dbReference>
<organism evidence="6 7">
    <name type="scientific">Wenxinia saemankumensis</name>
    <dbReference type="NCBI Taxonomy" id="1447782"/>
    <lineage>
        <taxon>Bacteria</taxon>
        <taxon>Pseudomonadati</taxon>
        <taxon>Pseudomonadota</taxon>
        <taxon>Alphaproteobacteria</taxon>
        <taxon>Rhodobacterales</taxon>
        <taxon>Roseobacteraceae</taxon>
        <taxon>Wenxinia</taxon>
    </lineage>
</organism>
<evidence type="ECO:0000256" key="3">
    <source>
        <dbReference type="ARBA" id="ARBA00023098"/>
    </source>
</evidence>
<dbReference type="PANTHER" id="PTHR14226">
    <property type="entry name" value="NEUROPATHY TARGET ESTERASE/SWISS CHEESE D.MELANOGASTER"/>
    <property type="match status" value="1"/>
</dbReference>
<feature type="short sequence motif" description="GXGXXG" evidence="4">
    <location>
        <begin position="13"/>
        <end position="18"/>
    </location>
</feature>
<evidence type="ECO:0000313" key="7">
    <source>
        <dbReference type="Proteomes" id="UP000184292"/>
    </source>
</evidence>
<keyword evidence="7" id="KW-1185">Reference proteome</keyword>
<evidence type="ECO:0000259" key="5">
    <source>
        <dbReference type="PROSITE" id="PS51635"/>
    </source>
</evidence>
<evidence type="ECO:0000256" key="1">
    <source>
        <dbReference type="ARBA" id="ARBA00022801"/>
    </source>
</evidence>
<dbReference type="AlphaFoldDB" id="A0A1M6A664"/>
<evidence type="ECO:0000256" key="4">
    <source>
        <dbReference type="PROSITE-ProRule" id="PRU01161"/>
    </source>
</evidence>